<dbReference type="InterPro" id="IPR051675">
    <property type="entry name" value="Endo/Exo/Phosphatase_dom_1"/>
</dbReference>
<dbReference type="GO" id="GO:0015627">
    <property type="term" value="C:type II protein secretion system complex"/>
    <property type="evidence" value="ECO:0007669"/>
    <property type="project" value="TreeGrafter"/>
</dbReference>
<evidence type="ECO:0008006" key="4">
    <source>
        <dbReference type="Google" id="ProtNLM"/>
    </source>
</evidence>
<keyword evidence="1" id="KW-1133">Transmembrane helix</keyword>
<dbReference type="PANTHER" id="PTHR21180">
    <property type="entry name" value="ENDONUCLEASE/EXONUCLEASE/PHOSPHATASE FAMILY DOMAIN-CONTAINING PROTEIN 1"/>
    <property type="match status" value="1"/>
</dbReference>
<evidence type="ECO:0000256" key="1">
    <source>
        <dbReference type="SAM" id="Phobius"/>
    </source>
</evidence>
<dbReference type="STRING" id="679199.HMPREF9332_01997"/>
<dbReference type="Gene3D" id="1.10.150.280">
    <property type="entry name" value="AF1531-like domain"/>
    <property type="match status" value="1"/>
</dbReference>
<feature type="transmembrane region" description="Helical" evidence="1">
    <location>
        <begin position="16"/>
        <end position="35"/>
    </location>
</feature>
<reference evidence="2 3" key="1">
    <citation type="submission" date="2011-08" db="EMBL/GenBank/DDBJ databases">
        <title>The Genome Sequence of Prevotella sp. oral taxon 302 str. F0323.</title>
        <authorList>
            <consortium name="The Broad Institute Genome Sequencing Platform"/>
            <person name="Earl A."/>
            <person name="Ward D."/>
            <person name="Feldgarden M."/>
            <person name="Gevers D."/>
            <person name="Izard J."/>
            <person name="Blanton J.M."/>
            <person name="Baranova O.V."/>
            <person name="Tanner A.C."/>
            <person name="Dewhirst F.E."/>
            <person name="Young S.K."/>
            <person name="Zeng Q."/>
            <person name="Gargeya S."/>
            <person name="Fitzgerald M."/>
            <person name="Haas B."/>
            <person name="Abouelleil A."/>
            <person name="Alvarado L."/>
            <person name="Arachchi H.M."/>
            <person name="Berlin A."/>
            <person name="Brown A."/>
            <person name="Chapman S.B."/>
            <person name="Chen Z."/>
            <person name="Dunbar C."/>
            <person name="Freedman E."/>
            <person name="Gearin G."/>
            <person name="Gellesch M."/>
            <person name="Goldberg J."/>
            <person name="Griggs A."/>
            <person name="Gujja S."/>
            <person name="Heiman D."/>
            <person name="Howarth C."/>
            <person name="Larson L."/>
            <person name="Lui A."/>
            <person name="MacDonald P.J.P."/>
            <person name="Montmayeur A."/>
            <person name="Murphy C."/>
            <person name="Neiman D."/>
            <person name="Pearson M."/>
            <person name="Priest M."/>
            <person name="Roberts A."/>
            <person name="Saif S."/>
            <person name="Shea T."/>
            <person name="Shenoy N."/>
            <person name="Sisk P."/>
            <person name="Stolte C."/>
            <person name="Sykes S."/>
            <person name="Wortman J."/>
            <person name="Nusbaum C."/>
            <person name="Birren B."/>
        </authorList>
    </citation>
    <scope>NUCLEOTIDE SEQUENCE [LARGE SCALE GENOMIC DNA]</scope>
    <source>
        <strain evidence="2 3">F0323</strain>
    </source>
</reference>
<comment type="caution">
    <text evidence="2">The sequence shown here is derived from an EMBL/GenBank/DDBJ whole genome shotgun (WGS) entry which is preliminary data.</text>
</comment>
<dbReference type="InterPro" id="IPR010994">
    <property type="entry name" value="RuvA_2-like"/>
</dbReference>
<dbReference type="RefSeq" id="WP_009348542.1">
    <property type="nucleotide sequence ID" value="NZ_JH376841.1"/>
</dbReference>
<sequence length="299" mass="35186">MSKKYWRLMPEADRRGFIALALVLLIGCGVTYYFLKPNISSEMLSSKDSLSVLSFQMEQDSVEGQYRERYTQYNGGVVKQTFPFDPNACDSVTFVRLGLKPWMAHNALKYRRKGGRWRSPEDFKRLYGLTKADFERLKPYIRIDSEDKSFSDSRRRYDSIRASYPQKYKELTIMDLNAADTTQLKRIPGVGSYYASKICRYRERLGGFVSRNQIKEVDGLPEDIEKWFEVSPNASVKTLNINKSTFKQLIHHPYLNYEQVKEIMNYIRKFGPIKSWRDLSLSEHFTPEDFKRLQPYIVF</sequence>
<evidence type="ECO:0000313" key="3">
    <source>
        <dbReference type="Proteomes" id="UP000015993"/>
    </source>
</evidence>
<dbReference type="HOGENOM" id="CLU_077104_0_0_10"/>
<organism evidence="2 3">
    <name type="scientific">Alloprevotella rava F0323</name>
    <dbReference type="NCBI Taxonomy" id="679199"/>
    <lineage>
        <taxon>Bacteria</taxon>
        <taxon>Pseudomonadati</taxon>
        <taxon>Bacteroidota</taxon>
        <taxon>Bacteroidia</taxon>
        <taxon>Bacteroidales</taxon>
        <taxon>Prevotellaceae</taxon>
        <taxon>Alloprevotella</taxon>
    </lineage>
</organism>
<protein>
    <recommendedName>
        <fullName evidence="4">Helix-hairpin-helix domain-containing protein</fullName>
    </recommendedName>
</protein>
<keyword evidence="1" id="KW-0812">Transmembrane</keyword>
<dbReference type="Proteomes" id="UP000015993">
    <property type="component" value="Unassembled WGS sequence"/>
</dbReference>
<dbReference type="eggNOG" id="COG1555">
    <property type="taxonomic scope" value="Bacteria"/>
</dbReference>
<dbReference type="PROSITE" id="PS51257">
    <property type="entry name" value="PROKAR_LIPOPROTEIN"/>
    <property type="match status" value="1"/>
</dbReference>
<gene>
    <name evidence="2" type="ORF">HMPREF9332_01997</name>
</gene>
<keyword evidence="1" id="KW-0472">Membrane</keyword>
<dbReference type="SUPFAM" id="SSF47781">
    <property type="entry name" value="RuvA domain 2-like"/>
    <property type="match status" value="3"/>
</dbReference>
<dbReference type="OrthoDB" id="981124at2"/>
<dbReference type="EMBL" id="ACZK01000042">
    <property type="protein sequence ID" value="EHG20740.1"/>
    <property type="molecule type" value="Genomic_DNA"/>
</dbReference>
<keyword evidence="3" id="KW-1185">Reference proteome</keyword>
<dbReference type="Pfam" id="PF12836">
    <property type="entry name" value="HHH_3"/>
    <property type="match status" value="3"/>
</dbReference>
<proteinExistence type="predicted"/>
<evidence type="ECO:0000313" key="2">
    <source>
        <dbReference type="EMBL" id="EHG20740.1"/>
    </source>
</evidence>
<dbReference type="GO" id="GO:0015628">
    <property type="term" value="P:protein secretion by the type II secretion system"/>
    <property type="evidence" value="ECO:0007669"/>
    <property type="project" value="TreeGrafter"/>
</dbReference>
<accession>G5GEJ5</accession>
<name>G5GEJ5_9BACT</name>
<dbReference type="AlphaFoldDB" id="G5GEJ5"/>
<dbReference type="PANTHER" id="PTHR21180:SF32">
    <property type="entry name" value="ENDONUCLEASE_EXONUCLEASE_PHOSPHATASE FAMILY DOMAIN-CONTAINING PROTEIN 1"/>
    <property type="match status" value="1"/>
</dbReference>